<keyword evidence="7" id="KW-1185">Reference proteome</keyword>
<dbReference type="InterPro" id="IPR003439">
    <property type="entry name" value="ABC_transporter-like_ATP-bd"/>
</dbReference>
<feature type="domain" description="ABC transporter" evidence="5">
    <location>
        <begin position="52"/>
        <end position="282"/>
    </location>
</feature>
<dbReference type="PROSITE" id="PS50893">
    <property type="entry name" value="ABC_TRANSPORTER_2"/>
    <property type="match status" value="1"/>
</dbReference>
<evidence type="ECO:0000256" key="1">
    <source>
        <dbReference type="ARBA" id="ARBA00005417"/>
    </source>
</evidence>
<dbReference type="GO" id="GO:0016887">
    <property type="term" value="F:ATP hydrolysis activity"/>
    <property type="evidence" value="ECO:0007669"/>
    <property type="project" value="InterPro"/>
</dbReference>
<dbReference type="Pfam" id="PF00005">
    <property type="entry name" value="ABC_tran"/>
    <property type="match status" value="1"/>
</dbReference>
<evidence type="ECO:0000256" key="4">
    <source>
        <dbReference type="ARBA" id="ARBA00022840"/>
    </source>
</evidence>
<keyword evidence="4 6" id="KW-0067">ATP-binding</keyword>
<dbReference type="InterPro" id="IPR003593">
    <property type="entry name" value="AAA+_ATPase"/>
</dbReference>
<protein>
    <submittedName>
        <fullName evidence="6">ABC-2 type transport system ATP-binding protein</fullName>
    </submittedName>
</protein>
<dbReference type="EMBL" id="BBZA01000019">
    <property type="protein sequence ID" value="GAP61919.1"/>
    <property type="molecule type" value="Genomic_DNA"/>
</dbReference>
<keyword evidence="2" id="KW-0813">Transport</keyword>
<dbReference type="PANTHER" id="PTHR42711:SF5">
    <property type="entry name" value="ABC TRANSPORTER ATP-BINDING PROTEIN NATA"/>
    <property type="match status" value="1"/>
</dbReference>
<comment type="caution">
    <text evidence="6">The sequence shown here is derived from an EMBL/GenBank/DDBJ whole genome shotgun (WGS) entry which is preliminary data.</text>
</comment>
<dbReference type="InterPro" id="IPR050763">
    <property type="entry name" value="ABC_transporter_ATP-binding"/>
</dbReference>
<organism evidence="6 7">
    <name type="scientific">Ardenticatena maritima</name>
    <dbReference type="NCBI Taxonomy" id="872965"/>
    <lineage>
        <taxon>Bacteria</taxon>
        <taxon>Bacillati</taxon>
        <taxon>Chloroflexota</taxon>
        <taxon>Ardenticatenia</taxon>
        <taxon>Ardenticatenales</taxon>
        <taxon>Ardenticatenaceae</taxon>
        <taxon>Ardenticatena</taxon>
    </lineage>
</organism>
<keyword evidence="3" id="KW-0547">Nucleotide-binding</keyword>
<reference evidence="6 7" key="1">
    <citation type="journal article" date="2015" name="Genome Announc.">
        <title>Draft Genome Sequence of a Heterotrophic Facultative Anaerobic Thermophilic Bacterium, Ardenticatena maritima Strain 110ST.</title>
        <authorList>
            <person name="Kawaichi S."/>
            <person name="Yoshida T."/>
            <person name="Sako Y."/>
            <person name="Nakamura R."/>
        </authorList>
    </citation>
    <scope>NUCLEOTIDE SEQUENCE [LARGE SCALE GENOMIC DNA]</scope>
    <source>
        <strain evidence="6 7">110S</strain>
    </source>
</reference>
<dbReference type="PROSITE" id="PS00211">
    <property type="entry name" value="ABC_TRANSPORTER_1"/>
    <property type="match status" value="1"/>
</dbReference>
<accession>A0A0M8K794</accession>
<proteinExistence type="inferred from homology"/>
<evidence type="ECO:0000256" key="2">
    <source>
        <dbReference type="ARBA" id="ARBA00022448"/>
    </source>
</evidence>
<evidence type="ECO:0000256" key="3">
    <source>
        <dbReference type="ARBA" id="ARBA00022741"/>
    </source>
</evidence>
<dbReference type="Proteomes" id="UP000037784">
    <property type="component" value="Unassembled WGS sequence"/>
</dbReference>
<dbReference type="STRING" id="872965.SE16_06335"/>
<dbReference type="GO" id="GO:0005524">
    <property type="term" value="F:ATP binding"/>
    <property type="evidence" value="ECO:0007669"/>
    <property type="project" value="UniProtKB-KW"/>
</dbReference>
<dbReference type="InterPro" id="IPR017871">
    <property type="entry name" value="ABC_transporter-like_CS"/>
</dbReference>
<dbReference type="Gene3D" id="3.40.50.300">
    <property type="entry name" value="P-loop containing nucleotide triphosphate hydrolases"/>
    <property type="match status" value="1"/>
</dbReference>
<dbReference type="SMART" id="SM00382">
    <property type="entry name" value="AAA"/>
    <property type="match status" value="1"/>
</dbReference>
<dbReference type="AlphaFoldDB" id="A0A0M8K794"/>
<sequence>MYSSLFANSNFLEFLFLVSAFEFHSTSSILFPPRRALALPNQQNRKTNVSIVQAHGLVKQFGTFTAIRDITFDVRQGEVLALLGPNGAGKTTTIRCLAGILQPSAGYAIVAGYDVRHHARLVRRHVGLLTEFPGLYGRLTPLEYLDFFGAMHGMSPADRYQRAEALLRHFGLWEARNRRLGQFSKGMRQKMALVRALLHDPQVLFLDEPTSALDPEGAFQVRSAIADLRTQGHTIVLCTHNLVEAELLADRIVIMGVGRVLAIGTPDALRDQVLGAPLFTLRLAQPLDDLASLAGEMVEIEAVGDTWVRFRTTTPETTNPALVRRILDRGGEIVALTEEPRRLEDVYLHLMGAAV</sequence>
<gene>
    <name evidence="6" type="ORF">ARMA_0342</name>
</gene>
<dbReference type="FunCoup" id="A0A0M8K794">
    <property type="interactions" value="397"/>
</dbReference>
<name>A0A0M8K794_9CHLR</name>
<reference evidence="7" key="2">
    <citation type="submission" date="2015-08" db="EMBL/GenBank/DDBJ databases">
        <title>Draft Genome Sequence of a Heterotrophic Facultative Anaerobic Bacterium Ardenticatena maritima Strain 110S.</title>
        <authorList>
            <person name="Kawaichi S."/>
            <person name="Yoshida T."/>
            <person name="Sako Y."/>
            <person name="Nakamura R."/>
        </authorList>
    </citation>
    <scope>NUCLEOTIDE SEQUENCE [LARGE SCALE GENOMIC DNA]</scope>
    <source>
        <strain evidence="7">110S</strain>
    </source>
</reference>
<dbReference type="SUPFAM" id="SSF52540">
    <property type="entry name" value="P-loop containing nucleoside triphosphate hydrolases"/>
    <property type="match status" value="1"/>
</dbReference>
<dbReference type="PANTHER" id="PTHR42711">
    <property type="entry name" value="ABC TRANSPORTER ATP-BINDING PROTEIN"/>
    <property type="match status" value="1"/>
</dbReference>
<dbReference type="InterPro" id="IPR027417">
    <property type="entry name" value="P-loop_NTPase"/>
</dbReference>
<evidence type="ECO:0000313" key="6">
    <source>
        <dbReference type="EMBL" id="GAP61919.1"/>
    </source>
</evidence>
<comment type="similarity">
    <text evidence="1">Belongs to the ABC transporter superfamily.</text>
</comment>
<dbReference type="InParanoid" id="A0A0M8K794"/>
<evidence type="ECO:0000259" key="5">
    <source>
        <dbReference type="PROSITE" id="PS50893"/>
    </source>
</evidence>
<evidence type="ECO:0000313" key="7">
    <source>
        <dbReference type="Proteomes" id="UP000037784"/>
    </source>
</evidence>